<evidence type="ECO:0000313" key="3">
    <source>
        <dbReference type="Proteomes" id="UP000004641"/>
    </source>
</evidence>
<comment type="caution">
    <text evidence="2">The sequence shown here is derived from an EMBL/GenBank/DDBJ whole genome shotgun (WGS) entry which is preliminary data.</text>
</comment>
<proteinExistence type="predicted"/>
<dbReference type="EMBL" id="ABHU01000002">
    <property type="protein sequence ID" value="EDU92907.1"/>
    <property type="molecule type" value="Genomic_DNA"/>
</dbReference>
<dbReference type="Proteomes" id="UP000004641">
    <property type="component" value="Unassembled WGS sequence"/>
</dbReference>
<feature type="region of interest" description="Disordered" evidence="1">
    <location>
        <begin position="23"/>
        <end position="43"/>
    </location>
</feature>
<reference evidence="2 3" key="1">
    <citation type="journal article" date="2011" name="Appl. Environ. Microbiol.">
        <title>Genome signatures of Escherichia coli O157:H7 isolates from the bovine host reservoir.</title>
        <authorList>
            <person name="Eppinger M."/>
            <person name="Mammel M.K."/>
            <person name="Leclerc J.E."/>
            <person name="Ravel J."/>
            <person name="Cebula T.A."/>
        </authorList>
    </citation>
    <scope>NUCLEOTIDE SEQUENCE [LARGE SCALE GENOMIC DNA]</scope>
    <source>
        <strain evidence="2 3">EC869</strain>
    </source>
</reference>
<sequence>MADECGYPIEIKVKIFLRVGSKKDIETNTPSGNPEGVRQLNQR</sequence>
<dbReference type="BioCyc" id="ECOL478008-HMP:G76-486443-MONOMER"/>
<evidence type="ECO:0000256" key="1">
    <source>
        <dbReference type="SAM" id="MobiDB-lite"/>
    </source>
</evidence>
<gene>
    <name evidence="2" type="ORF">ECH7EC869_1321</name>
</gene>
<protein>
    <submittedName>
        <fullName evidence="2">Uncharacterized protein</fullName>
    </submittedName>
</protein>
<organism evidence="2 3">
    <name type="scientific">Escherichia coli O157:H7 (strain EC869)</name>
    <dbReference type="NCBI Taxonomy" id="478008"/>
    <lineage>
        <taxon>Bacteria</taxon>
        <taxon>Pseudomonadati</taxon>
        <taxon>Pseudomonadota</taxon>
        <taxon>Gammaproteobacteria</taxon>
        <taxon>Enterobacterales</taxon>
        <taxon>Enterobacteriaceae</taxon>
        <taxon>Escherichia</taxon>
    </lineage>
</organism>
<evidence type="ECO:0000313" key="2">
    <source>
        <dbReference type="EMBL" id="EDU92907.1"/>
    </source>
</evidence>
<dbReference type="AlphaFoldDB" id="A0A0H3PXN9"/>
<name>A0A0H3PXN9_ECO5C</name>
<accession>A0A0H3PXN9</accession>